<dbReference type="PANTHER" id="PTHR33480:SF1">
    <property type="entry name" value="TYR RECOMBINASE DOMAIN-CONTAINING PROTEIN"/>
    <property type="match status" value="1"/>
</dbReference>
<dbReference type="AlphaFoldDB" id="A0AAV6U0R0"/>
<dbReference type="EMBL" id="JAFNEN010000748">
    <property type="protein sequence ID" value="KAG8177805.1"/>
    <property type="molecule type" value="Genomic_DNA"/>
</dbReference>
<reference evidence="2 3" key="1">
    <citation type="journal article" date="2022" name="Nat. Ecol. Evol.">
        <title>A masculinizing supergene underlies an exaggerated male reproductive morph in a spider.</title>
        <authorList>
            <person name="Hendrickx F."/>
            <person name="De Corte Z."/>
            <person name="Sonet G."/>
            <person name="Van Belleghem S.M."/>
            <person name="Kostlbacher S."/>
            <person name="Vangestel C."/>
        </authorList>
    </citation>
    <scope>NUCLEOTIDE SEQUENCE [LARGE SCALE GENOMIC DNA]</scope>
    <source>
        <strain evidence="2">W744_W776</strain>
    </source>
</reference>
<dbReference type="Proteomes" id="UP000827092">
    <property type="component" value="Unassembled WGS sequence"/>
</dbReference>
<evidence type="ECO:0000313" key="3">
    <source>
        <dbReference type="Proteomes" id="UP000827092"/>
    </source>
</evidence>
<gene>
    <name evidence="2" type="ORF">JTE90_021138</name>
</gene>
<sequence length="218" mass="24625">MTNLIPNIDDNYTFDEIQKDVIETTQEEGKATRKDSQVSLSNSEGGLSTSGSEYQPSESSSKINDESFEDKDEHQEMPEKAHSDESEVAEFLAIRNDKSKAKRKNQILCKLRNLGNNRHNCSVLKKGEGKLFVFYRPDKPVAATNYVPWVTCYGYYSKKELWKQKCPLVDGGKATKRVVAAGRNLIPAPDYIADNVKELLSSMREDKITNIIKGNRLI</sequence>
<proteinExistence type="predicted"/>
<protein>
    <submittedName>
        <fullName evidence="2">Uncharacterized protein</fullName>
    </submittedName>
</protein>
<feature type="compositionally biased region" description="Polar residues" evidence="1">
    <location>
        <begin position="37"/>
        <end position="47"/>
    </location>
</feature>
<dbReference type="PANTHER" id="PTHR33480">
    <property type="entry name" value="SET DOMAIN-CONTAINING PROTEIN-RELATED"/>
    <property type="match status" value="1"/>
</dbReference>
<feature type="region of interest" description="Disordered" evidence="1">
    <location>
        <begin position="1"/>
        <end position="87"/>
    </location>
</feature>
<feature type="compositionally biased region" description="Basic and acidic residues" evidence="1">
    <location>
        <begin position="16"/>
        <end position="36"/>
    </location>
</feature>
<accession>A0AAV6U0R0</accession>
<name>A0AAV6U0R0_9ARAC</name>
<evidence type="ECO:0000313" key="2">
    <source>
        <dbReference type="EMBL" id="KAG8177805.1"/>
    </source>
</evidence>
<evidence type="ECO:0000256" key="1">
    <source>
        <dbReference type="SAM" id="MobiDB-lite"/>
    </source>
</evidence>
<organism evidence="2 3">
    <name type="scientific">Oedothorax gibbosus</name>
    <dbReference type="NCBI Taxonomy" id="931172"/>
    <lineage>
        <taxon>Eukaryota</taxon>
        <taxon>Metazoa</taxon>
        <taxon>Ecdysozoa</taxon>
        <taxon>Arthropoda</taxon>
        <taxon>Chelicerata</taxon>
        <taxon>Arachnida</taxon>
        <taxon>Araneae</taxon>
        <taxon>Araneomorphae</taxon>
        <taxon>Entelegynae</taxon>
        <taxon>Araneoidea</taxon>
        <taxon>Linyphiidae</taxon>
        <taxon>Erigoninae</taxon>
        <taxon>Oedothorax</taxon>
    </lineage>
</organism>
<comment type="caution">
    <text evidence="2">The sequence shown here is derived from an EMBL/GenBank/DDBJ whole genome shotgun (WGS) entry which is preliminary data.</text>
</comment>
<feature type="compositionally biased region" description="Low complexity" evidence="1">
    <location>
        <begin position="49"/>
        <end position="61"/>
    </location>
</feature>
<keyword evidence="3" id="KW-1185">Reference proteome</keyword>
<feature type="compositionally biased region" description="Basic and acidic residues" evidence="1">
    <location>
        <begin position="71"/>
        <end position="85"/>
    </location>
</feature>